<protein>
    <submittedName>
        <fullName evidence="5">Nuclear protein SET</fullName>
    </submittedName>
</protein>
<keyword evidence="1" id="KW-0808">Transferase</keyword>
<dbReference type="KEGG" id="mbn:Mboo_2041"/>
<dbReference type="PANTHER" id="PTHR12350">
    <property type="entry name" value="HISTONE-LYSINE N-METHYLTRANSFERASE-RELATED"/>
    <property type="match status" value="1"/>
</dbReference>
<dbReference type="GO" id="GO:0016740">
    <property type="term" value="F:transferase activity"/>
    <property type="evidence" value="ECO:0007669"/>
    <property type="project" value="UniProtKB-KW"/>
</dbReference>
<evidence type="ECO:0000259" key="4">
    <source>
        <dbReference type="PROSITE" id="PS50868"/>
    </source>
</evidence>
<accession>A7I9Z4</accession>
<dbReference type="eggNOG" id="arCOG05186">
    <property type="taxonomic scope" value="Archaea"/>
</dbReference>
<dbReference type="PROSITE" id="PS50868">
    <property type="entry name" value="POST_SET"/>
    <property type="match status" value="1"/>
</dbReference>
<dbReference type="InterPro" id="IPR053201">
    <property type="entry name" value="Flavunoidine_N-MTase"/>
</dbReference>
<dbReference type="STRING" id="456442.Mboo_2041"/>
<evidence type="ECO:0000313" key="5">
    <source>
        <dbReference type="EMBL" id="ABS56555.1"/>
    </source>
</evidence>
<dbReference type="GeneID" id="5411168"/>
<sequence length="197" mass="22187">MNTNSWLNPLLEKRSSDTEGSGIFAREEIKKGERLAIFGGKVMLIDEMYQIPPGMQRFTMQIEERFVLGPTGDMAEDTDFFNHSCDPNAGFSGQVFLVALRDIRAGEEITFDYAMTVSESVGSDMVFSMDCSCGSPRCRKTITEQDWMLPELQERYRGHFSPYIQAKIENLDGNRPADRVREEAVIPGGKKAGVLLR</sequence>
<dbReference type="Gene3D" id="2.170.270.10">
    <property type="entry name" value="SET domain"/>
    <property type="match status" value="1"/>
</dbReference>
<organism evidence="5 6">
    <name type="scientific">Methanoregula boonei (strain DSM 21154 / JCM 14090 / 6A8)</name>
    <dbReference type="NCBI Taxonomy" id="456442"/>
    <lineage>
        <taxon>Archaea</taxon>
        <taxon>Methanobacteriati</taxon>
        <taxon>Methanobacteriota</taxon>
        <taxon>Stenosarchaea group</taxon>
        <taxon>Methanomicrobia</taxon>
        <taxon>Methanomicrobiales</taxon>
        <taxon>Methanoregulaceae</taxon>
        <taxon>Methanoregula</taxon>
    </lineage>
</organism>
<dbReference type="RefSeq" id="WP_012107610.1">
    <property type="nucleotide sequence ID" value="NC_009712.1"/>
</dbReference>
<evidence type="ECO:0000259" key="3">
    <source>
        <dbReference type="PROSITE" id="PS50280"/>
    </source>
</evidence>
<dbReference type="InterPro" id="IPR046341">
    <property type="entry name" value="SET_dom_sf"/>
</dbReference>
<keyword evidence="6" id="KW-1185">Reference proteome</keyword>
<proteinExistence type="predicted"/>
<dbReference type="InterPro" id="IPR003616">
    <property type="entry name" value="Post-SET_dom"/>
</dbReference>
<dbReference type="SUPFAM" id="SSF82199">
    <property type="entry name" value="SET domain"/>
    <property type="match status" value="1"/>
</dbReference>
<evidence type="ECO:0000256" key="2">
    <source>
        <dbReference type="ARBA" id="ARBA00022691"/>
    </source>
</evidence>
<dbReference type="AlphaFoldDB" id="A7I9Z4"/>
<dbReference type="HOGENOM" id="CLU_133663_0_0_2"/>
<dbReference type="PANTHER" id="PTHR12350:SF19">
    <property type="entry name" value="SET DOMAIN-CONTAINING PROTEIN"/>
    <property type="match status" value="1"/>
</dbReference>
<feature type="domain" description="SET" evidence="3">
    <location>
        <begin position="9"/>
        <end position="114"/>
    </location>
</feature>
<feature type="domain" description="Post-SET" evidence="4">
    <location>
        <begin position="127"/>
        <end position="143"/>
    </location>
</feature>
<evidence type="ECO:0000256" key="1">
    <source>
        <dbReference type="ARBA" id="ARBA00022679"/>
    </source>
</evidence>
<dbReference type="InterPro" id="IPR001214">
    <property type="entry name" value="SET_dom"/>
</dbReference>
<keyword evidence="2" id="KW-0949">S-adenosyl-L-methionine</keyword>
<gene>
    <name evidence="5" type="ordered locus">Mboo_2041</name>
</gene>
<dbReference type="Proteomes" id="UP000002408">
    <property type="component" value="Chromosome"/>
</dbReference>
<evidence type="ECO:0000313" key="6">
    <source>
        <dbReference type="Proteomes" id="UP000002408"/>
    </source>
</evidence>
<dbReference type="SMART" id="SM00317">
    <property type="entry name" value="SET"/>
    <property type="match status" value="1"/>
</dbReference>
<dbReference type="PROSITE" id="PS50280">
    <property type="entry name" value="SET"/>
    <property type="match status" value="1"/>
</dbReference>
<name>A7I9Z4_METB6</name>
<dbReference type="EMBL" id="CP000780">
    <property type="protein sequence ID" value="ABS56555.1"/>
    <property type="molecule type" value="Genomic_DNA"/>
</dbReference>
<dbReference type="Pfam" id="PF00856">
    <property type="entry name" value="SET"/>
    <property type="match status" value="1"/>
</dbReference>
<reference evidence="6" key="1">
    <citation type="journal article" date="2015" name="Microbiology">
        <title>Genome of Methanoregula boonei 6A8 reveals adaptations to oligotrophic peatland environments.</title>
        <authorList>
            <person name="Braeuer S."/>
            <person name="Cadillo-Quiroz H."/>
            <person name="Kyrpides N."/>
            <person name="Woyke T."/>
            <person name="Goodwin L."/>
            <person name="Detter C."/>
            <person name="Podell S."/>
            <person name="Yavitt J.B."/>
            <person name="Zinder S.H."/>
        </authorList>
    </citation>
    <scope>NUCLEOTIDE SEQUENCE [LARGE SCALE GENOMIC DNA]</scope>
    <source>
        <strain evidence="6">DSM 21154 / JCM 14090 / 6A8</strain>
    </source>
</reference>